<evidence type="ECO:0000256" key="5">
    <source>
        <dbReference type="RuleBase" id="RU003833"/>
    </source>
</evidence>
<dbReference type="EMBL" id="VZSP01002993">
    <property type="protein sequence ID" value="NWZ16787.1"/>
    <property type="molecule type" value="Genomic_DNA"/>
</dbReference>
<dbReference type="GO" id="GO:0045134">
    <property type="term" value="F:UDP phosphatase activity"/>
    <property type="evidence" value="ECO:0007669"/>
    <property type="project" value="TreeGrafter"/>
</dbReference>
<dbReference type="GO" id="GO:0005524">
    <property type="term" value="F:ATP binding"/>
    <property type="evidence" value="ECO:0007669"/>
    <property type="project" value="UniProtKB-KW"/>
</dbReference>
<name>A0A7K7KDZ2_AGEPH</name>
<evidence type="ECO:0000256" key="2">
    <source>
        <dbReference type="ARBA" id="ARBA00022801"/>
    </source>
</evidence>
<dbReference type="GO" id="GO:0009134">
    <property type="term" value="P:nucleoside diphosphate catabolic process"/>
    <property type="evidence" value="ECO:0007669"/>
    <property type="project" value="TreeGrafter"/>
</dbReference>
<evidence type="ECO:0000256" key="3">
    <source>
        <dbReference type="PIRSR" id="PIRSR600407-1"/>
    </source>
</evidence>
<keyword evidence="6" id="KW-0472">Membrane</keyword>
<dbReference type="Proteomes" id="UP000521525">
    <property type="component" value="Unassembled WGS sequence"/>
</dbReference>
<keyword evidence="6" id="KW-1133">Transmembrane helix</keyword>
<dbReference type="AlphaFoldDB" id="A0A7K7KDZ2"/>
<comment type="similarity">
    <text evidence="1 5">Belongs to the GDA1/CD39 NTPase family.</text>
</comment>
<reference evidence="8 9" key="1">
    <citation type="submission" date="2019-09" db="EMBL/GenBank/DDBJ databases">
        <title>Bird 10,000 Genomes (B10K) Project - Family phase.</title>
        <authorList>
            <person name="Zhang G."/>
        </authorList>
    </citation>
    <scope>NUCLEOTIDE SEQUENCE [LARGE SCALE GENOMIC DNA]</scope>
    <source>
        <strain evidence="8">OUT-0050</strain>
        <tissue evidence="8">Muscle</tissue>
    </source>
</reference>
<feature type="chain" id="PRO_5029756621" evidence="7">
    <location>
        <begin position="19"/>
        <end position="488"/>
    </location>
</feature>
<proteinExistence type="inferred from homology"/>
<evidence type="ECO:0000256" key="6">
    <source>
        <dbReference type="SAM" id="Phobius"/>
    </source>
</evidence>
<feature type="non-terminal residue" evidence="8">
    <location>
        <position position="1"/>
    </location>
</feature>
<feature type="signal peptide" evidence="7">
    <location>
        <begin position="1"/>
        <end position="18"/>
    </location>
</feature>
<keyword evidence="2 5" id="KW-0378">Hydrolase</keyword>
<dbReference type="PROSITE" id="PS01238">
    <property type="entry name" value="GDA1_CD39_NTPASE"/>
    <property type="match status" value="1"/>
</dbReference>
<dbReference type="PANTHER" id="PTHR11782:SF117">
    <property type="entry name" value="ECTONUCLEOSIDE TRIPHOSPHATE DIPHOSPHOHYDROLASE 8"/>
    <property type="match status" value="1"/>
</dbReference>
<dbReference type="GO" id="GO:0005886">
    <property type="term" value="C:plasma membrane"/>
    <property type="evidence" value="ECO:0007669"/>
    <property type="project" value="TreeGrafter"/>
</dbReference>
<feature type="binding site" evidence="4">
    <location>
        <begin position="199"/>
        <end position="203"/>
    </location>
    <ligand>
        <name>ATP</name>
        <dbReference type="ChEBI" id="CHEBI:30616"/>
    </ligand>
</feature>
<evidence type="ECO:0000256" key="7">
    <source>
        <dbReference type="SAM" id="SignalP"/>
    </source>
</evidence>
<comment type="caution">
    <text evidence="8">The sequence shown here is derived from an EMBL/GenBank/DDBJ whole genome shotgun (WGS) entry which is preliminary data.</text>
</comment>
<evidence type="ECO:0000313" key="9">
    <source>
        <dbReference type="Proteomes" id="UP000521525"/>
    </source>
</evidence>
<keyword evidence="6" id="KW-0812">Transmembrane</keyword>
<keyword evidence="4" id="KW-0067">ATP-binding</keyword>
<feature type="active site" description="Proton acceptor" evidence="3">
    <location>
        <position position="158"/>
    </location>
</feature>
<feature type="non-terminal residue" evidence="8">
    <location>
        <position position="488"/>
    </location>
</feature>
<dbReference type="PANTHER" id="PTHR11782">
    <property type="entry name" value="ADENOSINE/GUANOSINE DIPHOSPHATASE"/>
    <property type="match status" value="1"/>
</dbReference>
<keyword evidence="7" id="KW-0732">Signal</keyword>
<keyword evidence="9" id="KW-1185">Reference proteome</keyword>
<dbReference type="Pfam" id="PF01150">
    <property type="entry name" value="GDA1_CD39"/>
    <property type="match status" value="1"/>
</dbReference>
<organism evidence="8 9">
    <name type="scientific">Agelaius phoeniceus</name>
    <name type="common">Red-winged blackbird</name>
    <name type="synonym">Oriolus phoeniceus</name>
    <dbReference type="NCBI Taxonomy" id="39638"/>
    <lineage>
        <taxon>Eukaryota</taxon>
        <taxon>Metazoa</taxon>
        <taxon>Chordata</taxon>
        <taxon>Craniata</taxon>
        <taxon>Vertebrata</taxon>
        <taxon>Euteleostomi</taxon>
        <taxon>Archelosauria</taxon>
        <taxon>Archosauria</taxon>
        <taxon>Dinosauria</taxon>
        <taxon>Saurischia</taxon>
        <taxon>Theropoda</taxon>
        <taxon>Coelurosauria</taxon>
        <taxon>Aves</taxon>
        <taxon>Neognathae</taxon>
        <taxon>Neoaves</taxon>
        <taxon>Telluraves</taxon>
        <taxon>Australaves</taxon>
        <taxon>Passeriformes</taxon>
        <taxon>Passeroidea</taxon>
        <taxon>Icteridae</taxon>
        <taxon>Agelaius</taxon>
    </lineage>
</organism>
<evidence type="ECO:0000256" key="1">
    <source>
        <dbReference type="ARBA" id="ARBA00009283"/>
    </source>
</evidence>
<dbReference type="InterPro" id="IPR000407">
    <property type="entry name" value="GDA1_CD39_NTPase"/>
</dbReference>
<dbReference type="GO" id="GO:0017111">
    <property type="term" value="F:ribonucleoside triphosphate phosphatase activity"/>
    <property type="evidence" value="ECO:0007669"/>
    <property type="project" value="TreeGrafter"/>
</dbReference>
<dbReference type="GO" id="GO:0004382">
    <property type="term" value="F:GDP phosphatase activity"/>
    <property type="evidence" value="ECO:0007669"/>
    <property type="project" value="TreeGrafter"/>
</dbReference>
<feature type="transmembrane region" description="Helical" evidence="6">
    <location>
        <begin position="460"/>
        <end position="485"/>
    </location>
</feature>
<gene>
    <name evidence="8" type="primary">Entpd8_1</name>
    <name evidence="8" type="ORF">AGEPHO_R12602</name>
</gene>
<accession>A0A7K7KDZ2</accession>
<sequence length="488" mass="53616">SAIIGALVTLSIIALVLSLVRVEDVTLPPTVKYGMVFDAGSSHTSLFVYQWDSDKENDTGVVSQTLSCDVQGQGISSYANNPPEAGNSLRECLDKALQVIPAEKQRNVPAYLGATAGMRLLREQNSSATEQVLAEVAKTMQEYPVAFKGARILTGEEEGAYGWITINYLLDSFTKYSPKAHAWLRPEAANIFGALDLGGASTQITFMPEGSVLSQNEASELTLYGYSYKIYAHSYLCYGQDEMLKRLAKELIVSFPSTQVQHPCYPKGYKETVSLSSLRASPCTDGSDPRLALGDSAVTLEGRGNASACLAALRSLCNFSACGQSQDCAFHGVPQPPLRGQFIAFAGFYYTFNFLNLTRQQSLSEVNTTIFSFCRRNWTELVQSFPKDLKYLHTYCSVAFYILTLLLDGYKFNEHTWSNIHFSRQAANTDIGWTLGFMLNLTNMIPAEALQQVKGHQPGLWAGAISFLVLAIVAGLVAAFLHCFWKTK</sequence>
<dbReference type="FunFam" id="3.30.420.40:FF:000068">
    <property type="entry name" value="Ectonucleoside triphosphate diphosphohydrolase 1"/>
    <property type="match status" value="1"/>
</dbReference>
<evidence type="ECO:0000256" key="4">
    <source>
        <dbReference type="PIRSR" id="PIRSR600407-2"/>
    </source>
</evidence>
<evidence type="ECO:0000313" key="8">
    <source>
        <dbReference type="EMBL" id="NWZ16787.1"/>
    </source>
</evidence>
<protein>
    <submittedName>
        <fullName evidence="8">ENTP8 diphosphohydrolase</fullName>
    </submittedName>
</protein>
<dbReference type="Gene3D" id="3.30.420.40">
    <property type="match status" value="1"/>
</dbReference>
<keyword evidence="4" id="KW-0547">Nucleotide-binding</keyword>
<dbReference type="Gene3D" id="3.30.420.150">
    <property type="entry name" value="Exopolyphosphatase. Domain 2"/>
    <property type="match status" value="1"/>
</dbReference>